<evidence type="ECO:0000313" key="2">
    <source>
        <dbReference type="Proteomes" id="UP000030752"/>
    </source>
</evidence>
<keyword evidence="2" id="KW-1185">Reference proteome</keyword>
<gene>
    <name evidence="1" type="ORF">HMPREF1541_01451</name>
</gene>
<dbReference type="InterPro" id="IPR052523">
    <property type="entry name" value="Trichothecene_AcTrans"/>
</dbReference>
<accession>W2SHB6</accession>
<dbReference type="AlphaFoldDB" id="W2SHB6"/>
<protein>
    <recommendedName>
        <fullName evidence="3">N-acetyltransferase domain-containing protein</fullName>
    </recommendedName>
</protein>
<dbReference type="SUPFAM" id="SSF55729">
    <property type="entry name" value="Acyl-CoA N-acyltransferases (Nat)"/>
    <property type="match status" value="1"/>
</dbReference>
<dbReference type="PANTHER" id="PTHR42791:SF1">
    <property type="entry name" value="N-ACETYLTRANSFERASE DOMAIN-CONTAINING PROTEIN"/>
    <property type="match status" value="1"/>
</dbReference>
<evidence type="ECO:0008006" key="3">
    <source>
        <dbReference type="Google" id="ProtNLM"/>
    </source>
</evidence>
<proteinExistence type="predicted"/>
<organism evidence="1 2">
    <name type="scientific">Cyphellophora europaea (strain CBS 101466)</name>
    <name type="common">Phialophora europaea</name>
    <dbReference type="NCBI Taxonomy" id="1220924"/>
    <lineage>
        <taxon>Eukaryota</taxon>
        <taxon>Fungi</taxon>
        <taxon>Dikarya</taxon>
        <taxon>Ascomycota</taxon>
        <taxon>Pezizomycotina</taxon>
        <taxon>Eurotiomycetes</taxon>
        <taxon>Chaetothyriomycetidae</taxon>
        <taxon>Chaetothyriales</taxon>
        <taxon>Cyphellophoraceae</taxon>
        <taxon>Cyphellophora</taxon>
    </lineage>
</organism>
<dbReference type="Proteomes" id="UP000030752">
    <property type="component" value="Unassembled WGS sequence"/>
</dbReference>
<sequence>MTDPLVAPVARPVTDIDRAIDIVSEAFRAVPLTNTFIAEIDNTPPPYPSPSIDATRRRRHFAQGIKDGFESGSICLEAGDWSAVAIWEAPEFRGKPFTHLGSAGPLRSGWRERVSAAKAKHLGDRPFWHLAFLARNPDVPLAKGAVSAVVKPILERAQAEGHPVWLEAVDERGVAIYKHFGFQLVDHVVLGKGTHNPSGWPEEGGSGTAGYCMIYDP</sequence>
<dbReference type="Gene3D" id="3.40.630.30">
    <property type="match status" value="1"/>
</dbReference>
<dbReference type="STRING" id="1220924.W2SHB6"/>
<dbReference type="InParanoid" id="W2SHB6"/>
<dbReference type="InterPro" id="IPR016181">
    <property type="entry name" value="Acyl_CoA_acyltransferase"/>
</dbReference>
<name>W2SHB6_CYPE1</name>
<dbReference type="eggNOG" id="ENOG502RYMB">
    <property type="taxonomic scope" value="Eukaryota"/>
</dbReference>
<dbReference type="FunCoup" id="W2SHB6">
    <property type="interactions" value="54"/>
</dbReference>
<dbReference type="HOGENOM" id="CLU_069195_0_0_1"/>
<dbReference type="VEuPathDB" id="FungiDB:HMPREF1541_01451"/>
<evidence type="ECO:0000313" key="1">
    <source>
        <dbReference type="EMBL" id="ETN47259.1"/>
    </source>
</evidence>
<reference evidence="1 2" key="1">
    <citation type="submission" date="2013-03" db="EMBL/GenBank/DDBJ databases">
        <title>The Genome Sequence of Phialophora europaea CBS 101466.</title>
        <authorList>
            <consortium name="The Broad Institute Genomics Platform"/>
            <person name="Cuomo C."/>
            <person name="de Hoog S."/>
            <person name="Gorbushina A."/>
            <person name="Walker B."/>
            <person name="Young S.K."/>
            <person name="Zeng Q."/>
            <person name="Gargeya S."/>
            <person name="Fitzgerald M."/>
            <person name="Haas B."/>
            <person name="Abouelleil A."/>
            <person name="Allen A.W."/>
            <person name="Alvarado L."/>
            <person name="Arachchi H.M."/>
            <person name="Berlin A.M."/>
            <person name="Chapman S.B."/>
            <person name="Gainer-Dewar J."/>
            <person name="Goldberg J."/>
            <person name="Griggs A."/>
            <person name="Gujja S."/>
            <person name="Hansen M."/>
            <person name="Howarth C."/>
            <person name="Imamovic A."/>
            <person name="Ireland A."/>
            <person name="Larimer J."/>
            <person name="McCowan C."/>
            <person name="Murphy C."/>
            <person name="Pearson M."/>
            <person name="Poon T.W."/>
            <person name="Priest M."/>
            <person name="Roberts A."/>
            <person name="Saif S."/>
            <person name="Shea T."/>
            <person name="Sisk P."/>
            <person name="Sykes S."/>
            <person name="Wortman J."/>
            <person name="Nusbaum C."/>
            <person name="Birren B."/>
        </authorList>
    </citation>
    <scope>NUCLEOTIDE SEQUENCE [LARGE SCALE GENOMIC DNA]</scope>
    <source>
        <strain evidence="1 2">CBS 101466</strain>
    </source>
</reference>
<dbReference type="PANTHER" id="PTHR42791">
    <property type="entry name" value="GNAT FAMILY ACETYLTRANSFERASE"/>
    <property type="match status" value="1"/>
</dbReference>
<dbReference type="GeneID" id="19968790"/>
<dbReference type="OrthoDB" id="410198at2759"/>
<dbReference type="RefSeq" id="XP_008711971.1">
    <property type="nucleotide sequence ID" value="XM_008713749.1"/>
</dbReference>
<dbReference type="EMBL" id="KB822711">
    <property type="protein sequence ID" value="ETN47259.1"/>
    <property type="molecule type" value="Genomic_DNA"/>
</dbReference>